<gene>
    <name evidence="1" type="ORF">RHMOL_Rhmol12G0190700</name>
</gene>
<accession>A0ACC0LKS8</accession>
<sequence>MGSLEPRGMIPNSPNDSVSSNSRSSGPAYFVTEPGDSPGKTISTISPFCFGPLDPIQLNLTITPLSPKTPPSQPNPTITTLSPKPFPRRGQEEVALYDVFDRLLRIKRKADNPPTSPTKLKALKLDNHSYLPIIPLTEPTPALPNSHPYNTRAAIKKHFVPKKKNPNPGSTPMLLGPKDDGNLVDVSIIQVNAEVEEDCEEIVKANWTFEGGINNVSRVVQNLVRCKKDLQAWHKKNFSKMKDQIAMLKLWDEEKVESLFPWQVVNAIKSTPISWSGGEDKLTWVHSSPGNFSVKSGYHLAFQSTQEKDRGQDSSPSELNSILWKKIWNLKSPPRLKHFLWRIIRNAVSTKENLYARKCARSPICGICGAEIETIEHVLLRCEWTKEVWANSGIQFPTPVNRVVSVKKWFISLLGDWGGQFSARLGLIAQICWAIWKQRNDRVFLQQKPNAKVTIKRALSFHGEFLAATCAQINVPARNHGDSNVPQWQRPLNGSWKLTAMGPSTLRTSRLLLLS</sequence>
<evidence type="ECO:0000313" key="1">
    <source>
        <dbReference type="EMBL" id="KAI8528979.1"/>
    </source>
</evidence>
<comment type="caution">
    <text evidence="1">The sequence shown here is derived from an EMBL/GenBank/DDBJ whole genome shotgun (WGS) entry which is preliminary data.</text>
</comment>
<keyword evidence="2" id="KW-1185">Reference proteome</keyword>
<evidence type="ECO:0000313" key="2">
    <source>
        <dbReference type="Proteomes" id="UP001062846"/>
    </source>
</evidence>
<organism evidence="1 2">
    <name type="scientific">Rhododendron molle</name>
    <name type="common">Chinese azalea</name>
    <name type="synonym">Azalea mollis</name>
    <dbReference type="NCBI Taxonomy" id="49168"/>
    <lineage>
        <taxon>Eukaryota</taxon>
        <taxon>Viridiplantae</taxon>
        <taxon>Streptophyta</taxon>
        <taxon>Embryophyta</taxon>
        <taxon>Tracheophyta</taxon>
        <taxon>Spermatophyta</taxon>
        <taxon>Magnoliopsida</taxon>
        <taxon>eudicotyledons</taxon>
        <taxon>Gunneridae</taxon>
        <taxon>Pentapetalae</taxon>
        <taxon>asterids</taxon>
        <taxon>Ericales</taxon>
        <taxon>Ericaceae</taxon>
        <taxon>Ericoideae</taxon>
        <taxon>Rhodoreae</taxon>
        <taxon>Rhododendron</taxon>
    </lineage>
</organism>
<proteinExistence type="predicted"/>
<dbReference type="EMBL" id="CM046399">
    <property type="protein sequence ID" value="KAI8528979.1"/>
    <property type="molecule type" value="Genomic_DNA"/>
</dbReference>
<dbReference type="Proteomes" id="UP001062846">
    <property type="component" value="Chromosome 12"/>
</dbReference>
<reference evidence="1" key="1">
    <citation type="submission" date="2022-02" db="EMBL/GenBank/DDBJ databases">
        <title>Plant Genome Project.</title>
        <authorList>
            <person name="Zhang R.-G."/>
        </authorList>
    </citation>
    <scope>NUCLEOTIDE SEQUENCE</scope>
    <source>
        <strain evidence="1">AT1</strain>
    </source>
</reference>
<protein>
    <submittedName>
        <fullName evidence="1">Uncharacterized protein</fullName>
    </submittedName>
</protein>
<name>A0ACC0LKS8_RHOML</name>